<dbReference type="SUPFAM" id="SSF161098">
    <property type="entry name" value="MetI-like"/>
    <property type="match status" value="2"/>
</dbReference>
<dbReference type="EMBL" id="NXIF01000026">
    <property type="protein sequence ID" value="PKI80952.1"/>
    <property type="molecule type" value="Genomic_DNA"/>
</dbReference>
<feature type="transmembrane region" description="Helical" evidence="8">
    <location>
        <begin position="371"/>
        <end position="389"/>
    </location>
</feature>
<feature type="transmembrane region" description="Helical" evidence="8">
    <location>
        <begin position="459"/>
        <end position="476"/>
    </location>
</feature>
<dbReference type="RefSeq" id="WP_101184676.1">
    <property type="nucleotide sequence ID" value="NZ_CP031218.1"/>
</dbReference>
<keyword evidence="4" id="KW-0997">Cell inner membrane</keyword>
<dbReference type="CDD" id="cd06261">
    <property type="entry name" value="TM_PBP2"/>
    <property type="match status" value="2"/>
</dbReference>
<evidence type="ECO:0000256" key="6">
    <source>
        <dbReference type="ARBA" id="ARBA00022989"/>
    </source>
</evidence>
<dbReference type="Gene3D" id="1.10.3720.10">
    <property type="entry name" value="MetI-like"/>
    <property type="match status" value="2"/>
</dbReference>
<proteinExistence type="inferred from homology"/>
<evidence type="ECO:0000256" key="1">
    <source>
        <dbReference type="ARBA" id="ARBA00004429"/>
    </source>
</evidence>
<evidence type="ECO:0000256" key="3">
    <source>
        <dbReference type="ARBA" id="ARBA00022475"/>
    </source>
</evidence>
<dbReference type="KEGG" id="ahs:AHALO_2274"/>
<name>A0A2N1J379_9BACT</name>
<comment type="similarity">
    <text evidence="8">Belongs to the binding-protein-dependent transport system permease family.</text>
</comment>
<evidence type="ECO:0000313" key="11">
    <source>
        <dbReference type="Proteomes" id="UP000233248"/>
    </source>
</evidence>
<gene>
    <name evidence="10" type="ORF">CP960_06860</name>
</gene>
<evidence type="ECO:0000256" key="5">
    <source>
        <dbReference type="ARBA" id="ARBA00022692"/>
    </source>
</evidence>
<feature type="transmembrane region" description="Helical" evidence="8">
    <location>
        <begin position="130"/>
        <end position="153"/>
    </location>
</feature>
<dbReference type="InterPro" id="IPR035906">
    <property type="entry name" value="MetI-like_sf"/>
</dbReference>
<comment type="caution">
    <text evidence="10">The sequence shown here is derived from an EMBL/GenBank/DDBJ whole genome shotgun (WGS) entry which is preliminary data.</text>
</comment>
<accession>A0A2N1J379</accession>
<dbReference type="InterPro" id="IPR000515">
    <property type="entry name" value="MetI-like"/>
</dbReference>
<comment type="subcellular location">
    <subcellularLocation>
        <location evidence="1">Cell inner membrane</location>
        <topology evidence="1">Multi-pass membrane protein</topology>
    </subcellularLocation>
    <subcellularLocation>
        <location evidence="8">Cell membrane</location>
        <topology evidence="8">Multi-pass membrane protein</topology>
    </subcellularLocation>
</comment>
<sequence length="535" mass="60401">MKNSISKIKISSFFLTLLISSPAIIIFLYLFIGHSDNWQHLKDTLLFTYIFNSLYIMIGVAILTTLLGFTTAYLTSLYSFAFSRFFHYGLILPFAIPTYIVAFIYGGMFDITGTVTTFILDMLDKDLSEVVFFDIMSIEGAILVMSLVLYPYVYLICKTYLSFESASIIEASKTFNLSSWQILRKVILPISRPAIVAGVTLAVMEAVADFGVMDYFGVNTFVTGIFKTWFGMGSVEDAAKLASILMSFVFLLIILERVQRRNKIFKSSGKDFKPIEKEKLTGFKSFLAFFACFIPFFFGFLLPFIQLCFWFSISYKEIIDEDFMTTLYQTLTLAISSATLITALALLFVYNVRKNKDKTSSILTQVVKLGYSIPGAVVAVGILSFFSLLDRYIFDIFSSTFIISGTIIAIIFGYCVRFLAISINNFEAGFSRIPQTYDDAAEILDVDEKRTFIKVFIPLLKNSAFASFIIVFIEVIKELPLTMILRPFNYDTLPILALELTQQSQIVESSVPSMFIILIGMISVILLAKNMNKAH</sequence>
<feature type="transmembrane region" description="Helical" evidence="8">
    <location>
        <begin position="52"/>
        <end position="73"/>
    </location>
</feature>
<evidence type="ECO:0000256" key="8">
    <source>
        <dbReference type="RuleBase" id="RU363032"/>
    </source>
</evidence>
<keyword evidence="6 8" id="KW-1133">Transmembrane helix</keyword>
<dbReference type="OrthoDB" id="9795403at2"/>
<dbReference type="Pfam" id="PF00528">
    <property type="entry name" value="BPD_transp_1"/>
    <property type="match status" value="2"/>
</dbReference>
<keyword evidence="2 8" id="KW-0813">Transport</keyword>
<keyword evidence="7 8" id="KW-0472">Membrane</keyword>
<evidence type="ECO:0000256" key="2">
    <source>
        <dbReference type="ARBA" id="ARBA00022448"/>
    </source>
</evidence>
<protein>
    <submittedName>
        <fullName evidence="10">ABC transporter permease</fullName>
    </submittedName>
</protein>
<dbReference type="AlphaFoldDB" id="A0A2N1J379"/>
<feature type="transmembrane region" description="Helical" evidence="8">
    <location>
        <begin position="85"/>
        <end position="105"/>
    </location>
</feature>
<reference evidence="10 11" key="1">
    <citation type="submission" date="2017-09" db="EMBL/GenBank/DDBJ databases">
        <title>Genomics of the genus Arcobacter.</title>
        <authorList>
            <person name="Perez-Cataluna A."/>
            <person name="Figueras M.J."/>
            <person name="Salas-Masso N."/>
        </authorList>
    </citation>
    <scope>NUCLEOTIDE SEQUENCE [LARGE SCALE GENOMIC DNA]</scope>
    <source>
        <strain evidence="10 11">DSM 18005</strain>
    </source>
</reference>
<keyword evidence="11" id="KW-1185">Reference proteome</keyword>
<feature type="domain" description="ABC transmembrane type-1" evidence="9">
    <location>
        <begin position="327"/>
        <end position="527"/>
    </location>
</feature>
<dbReference type="GO" id="GO:0005886">
    <property type="term" value="C:plasma membrane"/>
    <property type="evidence" value="ECO:0007669"/>
    <property type="project" value="UniProtKB-SubCell"/>
</dbReference>
<organism evidence="10 11">
    <name type="scientific">Malaciobacter halophilus</name>
    <dbReference type="NCBI Taxonomy" id="197482"/>
    <lineage>
        <taxon>Bacteria</taxon>
        <taxon>Pseudomonadati</taxon>
        <taxon>Campylobacterota</taxon>
        <taxon>Epsilonproteobacteria</taxon>
        <taxon>Campylobacterales</taxon>
        <taxon>Arcobacteraceae</taxon>
        <taxon>Malaciobacter</taxon>
    </lineage>
</organism>
<keyword evidence="5 8" id="KW-0812">Transmembrane</keyword>
<feature type="transmembrane region" description="Helical" evidence="8">
    <location>
        <begin position="194"/>
        <end position="218"/>
    </location>
</feature>
<feature type="transmembrane region" description="Helical" evidence="8">
    <location>
        <begin position="510"/>
        <end position="528"/>
    </location>
</feature>
<dbReference type="PROSITE" id="PS50928">
    <property type="entry name" value="ABC_TM1"/>
    <property type="match status" value="2"/>
</dbReference>
<feature type="transmembrane region" description="Helical" evidence="8">
    <location>
        <begin position="401"/>
        <end position="423"/>
    </location>
</feature>
<dbReference type="PANTHER" id="PTHR43357">
    <property type="entry name" value="INNER MEMBRANE ABC TRANSPORTER PERMEASE PROTEIN YDCV"/>
    <property type="match status" value="1"/>
</dbReference>
<evidence type="ECO:0000259" key="9">
    <source>
        <dbReference type="PROSITE" id="PS50928"/>
    </source>
</evidence>
<dbReference type="Proteomes" id="UP000233248">
    <property type="component" value="Unassembled WGS sequence"/>
</dbReference>
<dbReference type="GO" id="GO:0055085">
    <property type="term" value="P:transmembrane transport"/>
    <property type="evidence" value="ECO:0007669"/>
    <property type="project" value="InterPro"/>
</dbReference>
<feature type="transmembrane region" description="Helical" evidence="8">
    <location>
        <begin position="333"/>
        <end position="350"/>
    </location>
</feature>
<evidence type="ECO:0000256" key="4">
    <source>
        <dbReference type="ARBA" id="ARBA00022519"/>
    </source>
</evidence>
<feature type="transmembrane region" description="Helical" evidence="8">
    <location>
        <begin position="12"/>
        <end position="32"/>
    </location>
</feature>
<feature type="transmembrane region" description="Helical" evidence="8">
    <location>
        <begin position="238"/>
        <end position="255"/>
    </location>
</feature>
<dbReference type="PANTHER" id="PTHR43357:SF3">
    <property type="entry name" value="FE(3+)-TRANSPORT SYSTEM PERMEASE PROTEIN FBPB 2"/>
    <property type="match status" value="1"/>
</dbReference>
<evidence type="ECO:0000256" key="7">
    <source>
        <dbReference type="ARBA" id="ARBA00023136"/>
    </source>
</evidence>
<evidence type="ECO:0000313" key="10">
    <source>
        <dbReference type="EMBL" id="PKI80952.1"/>
    </source>
</evidence>
<feature type="domain" description="ABC transmembrane type-1" evidence="9">
    <location>
        <begin position="50"/>
        <end position="254"/>
    </location>
</feature>
<keyword evidence="3" id="KW-1003">Cell membrane</keyword>
<feature type="transmembrane region" description="Helical" evidence="8">
    <location>
        <begin position="286"/>
        <end position="313"/>
    </location>
</feature>